<organism evidence="2">
    <name type="scientific">Cacopsylla melanoneura</name>
    <dbReference type="NCBI Taxonomy" id="428564"/>
    <lineage>
        <taxon>Eukaryota</taxon>
        <taxon>Metazoa</taxon>
        <taxon>Ecdysozoa</taxon>
        <taxon>Arthropoda</taxon>
        <taxon>Hexapoda</taxon>
        <taxon>Insecta</taxon>
        <taxon>Pterygota</taxon>
        <taxon>Neoptera</taxon>
        <taxon>Paraneoptera</taxon>
        <taxon>Hemiptera</taxon>
        <taxon>Sternorrhyncha</taxon>
        <taxon>Psylloidea</taxon>
        <taxon>Psyllidae</taxon>
        <taxon>Psyllinae</taxon>
        <taxon>Cacopsylla</taxon>
    </lineage>
</organism>
<feature type="compositionally biased region" description="Pro residues" evidence="1">
    <location>
        <begin position="24"/>
        <end position="39"/>
    </location>
</feature>
<feature type="compositionally biased region" description="Polar residues" evidence="1">
    <location>
        <begin position="47"/>
        <end position="66"/>
    </location>
</feature>
<accession>A0A8D8VJP8</accession>
<protein>
    <submittedName>
        <fullName evidence="2">Uncharacterized protein</fullName>
    </submittedName>
</protein>
<sequence length="102" mass="11548">MLTILMRRKRKSWFMGKKLNQPAWPPEMLPQSVPPPIKHPPLKNLHYSGNTNGTKTISVSTDLTRQSKCRSGPKRESLGETRSGCEKYWVGPALVTFIQIEG</sequence>
<dbReference type="AlphaFoldDB" id="A0A8D8VJP8"/>
<evidence type="ECO:0000313" key="2">
    <source>
        <dbReference type="EMBL" id="CAG6722636.1"/>
    </source>
</evidence>
<evidence type="ECO:0000256" key="1">
    <source>
        <dbReference type="SAM" id="MobiDB-lite"/>
    </source>
</evidence>
<feature type="region of interest" description="Disordered" evidence="1">
    <location>
        <begin position="24"/>
        <end position="81"/>
    </location>
</feature>
<dbReference type="EMBL" id="HBUF01364180">
    <property type="protein sequence ID" value="CAG6722636.1"/>
    <property type="molecule type" value="Transcribed_RNA"/>
</dbReference>
<dbReference type="EMBL" id="HBUF01001399">
    <property type="protein sequence ID" value="CAG6605925.1"/>
    <property type="molecule type" value="Transcribed_RNA"/>
</dbReference>
<reference evidence="2" key="1">
    <citation type="submission" date="2021-05" db="EMBL/GenBank/DDBJ databases">
        <authorList>
            <person name="Alioto T."/>
            <person name="Alioto T."/>
            <person name="Gomez Garrido J."/>
        </authorList>
    </citation>
    <scope>NUCLEOTIDE SEQUENCE</scope>
</reference>
<proteinExistence type="predicted"/>
<dbReference type="EMBL" id="HBUF01001398">
    <property type="protein sequence ID" value="CAG6605923.1"/>
    <property type="molecule type" value="Transcribed_RNA"/>
</dbReference>
<dbReference type="EMBL" id="HBUF01320098">
    <property type="protein sequence ID" value="CAG6694805.1"/>
    <property type="molecule type" value="Transcribed_RNA"/>
</dbReference>
<dbReference type="EMBL" id="HBUF01598426">
    <property type="protein sequence ID" value="CAG6775446.1"/>
    <property type="molecule type" value="Transcribed_RNA"/>
</dbReference>
<name>A0A8D8VJP8_9HEMI</name>